<comment type="caution">
    <text evidence="3">The sequence shown here is derived from an EMBL/GenBank/DDBJ whole genome shotgun (WGS) entry which is preliminary data.</text>
</comment>
<feature type="transmembrane region" description="Helical" evidence="1">
    <location>
        <begin position="21"/>
        <end position="39"/>
    </location>
</feature>
<organism evidence="3 4">
    <name type="scientific">Pontibacillus halophilus JSM 076056 = DSM 19796</name>
    <dbReference type="NCBI Taxonomy" id="1385510"/>
    <lineage>
        <taxon>Bacteria</taxon>
        <taxon>Bacillati</taxon>
        <taxon>Bacillota</taxon>
        <taxon>Bacilli</taxon>
        <taxon>Bacillales</taxon>
        <taxon>Bacillaceae</taxon>
        <taxon>Pontibacillus</taxon>
    </lineage>
</organism>
<dbReference type="AlphaFoldDB" id="A0A0A5GLT0"/>
<feature type="transmembrane region" description="Helical" evidence="1">
    <location>
        <begin position="169"/>
        <end position="189"/>
    </location>
</feature>
<name>A0A0A5GLT0_9BACI</name>
<feature type="transmembrane region" description="Helical" evidence="1">
    <location>
        <begin position="147"/>
        <end position="163"/>
    </location>
</feature>
<dbReference type="Pfam" id="PF02517">
    <property type="entry name" value="Rce1-like"/>
    <property type="match status" value="1"/>
</dbReference>
<proteinExistence type="predicted"/>
<dbReference type="EMBL" id="AVPE01000007">
    <property type="protein sequence ID" value="KGX92193.1"/>
    <property type="molecule type" value="Genomic_DNA"/>
</dbReference>
<evidence type="ECO:0000259" key="2">
    <source>
        <dbReference type="Pfam" id="PF02517"/>
    </source>
</evidence>
<keyword evidence="4" id="KW-1185">Reference proteome</keyword>
<dbReference type="GO" id="GO:0004175">
    <property type="term" value="F:endopeptidase activity"/>
    <property type="evidence" value="ECO:0007669"/>
    <property type="project" value="UniProtKB-ARBA"/>
</dbReference>
<dbReference type="eggNOG" id="COG1266">
    <property type="taxonomic scope" value="Bacteria"/>
</dbReference>
<keyword evidence="1" id="KW-1133">Transmembrane helix</keyword>
<keyword evidence="1" id="KW-0812">Transmembrane</keyword>
<dbReference type="RefSeq" id="WP_026799548.1">
    <property type="nucleotide sequence ID" value="NZ_AULI01000002.1"/>
</dbReference>
<dbReference type="STRING" id="1385510.GCA_000425205_00780"/>
<accession>A0A0A5GLT0</accession>
<dbReference type="InterPro" id="IPR003675">
    <property type="entry name" value="Rce1/LyrA-like_dom"/>
</dbReference>
<sequence>MNRRQQQLIDQLTPKQLVFNVYVTQALFLLISSLAIFLLESTPLLYTVNLFSVQDWAALRLGLYIGLGIVALDFFLMKVTPREWYDDGGLNVKLFQDRPLIGILLIALTVSVAEELLFRGVIQEQLGYWVASLSFALMHIRYLTKPVLLLSVLLISFLLGWVYEETGQLLTTIVAHFTVDVLLACFIRYGKLR</sequence>
<gene>
    <name evidence="3" type="ORF">N781_18015</name>
</gene>
<evidence type="ECO:0000313" key="4">
    <source>
        <dbReference type="Proteomes" id="UP000030528"/>
    </source>
</evidence>
<reference evidence="3 4" key="1">
    <citation type="submission" date="2013-08" db="EMBL/GenBank/DDBJ databases">
        <authorList>
            <person name="Huang J."/>
            <person name="Wang G."/>
        </authorList>
    </citation>
    <scope>NUCLEOTIDE SEQUENCE [LARGE SCALE GENOMIC DNA]</scope>
    <source>
        <strain evidence="3 4">JSM 076056</strain>
    </source>
</reference>
<dbReference type="Proteomes" id="UP000030528">
    <property type="component" value="Unassembled WGS sequence"/>
</dbReference>
<feature type="transmembrane region" description="Helical" evidence="1">
    <location>
        <begin position="59"/>
        <end position="79"/>
    </location>
</feature>
<evidence type="ECO:0000256" key="1">
    <source>
        <dbReference type="SAM" id="Phobius"/>
    </source>
</evidence>
<dbReference type="GO" id="GO:0080120">
    <property type="term" value="P:CAAX-box protein maturation"/>
    <property type="evidence" value="ECO:0007669"/>
    <property type="project" value="UniProtKB-ARBA"/>
</dbReference>
<keyword evidence="1" id="KW-0472">Membrane</keyword>
<feature type="domain" description="CAAX prenyl protease 2/Lysostaphin resistance protein A-like" evidence="2">
    <location>
        <begin position="99"/>
        <end position="181"/>
    </location>
</feature>
<evidence type="ECO:0000313" key="3">
    <source>
        <dbReference type="EMBL" id="KGX92193.1"/>
    </source>
</evidence>
<protein>
    <submittedName>
        <fullName evidence="3">Membrane protein</fullName>
    </submittedName>
</protein>